<keyword evidence="2 4" id="KW-0689">Ribosomal protein</keyword>
<dbReference type="OrthoDB" id="416470at2759"/>
<evidence type="ECO:0000313" key="6">
    <source>
        <dbReference type="Proteomes" id="UP000605846"/>
    </source>
</evidence>
<comment type="similarity">
    <text evidence="1 4">Belongs to the universal ribosomal protein uL22 family.</text>
</comment>
<dbReference type="GO" id="GO:0006412">
    <property type="term" value="P:translation"/>
    <property type="evidence" value="ECO:0007669"/>
    <property type="project" value="InterPro"/>
</dbReference>
<proteinExistence type="inferred from homology"/>
<evidence type="ECO:0008006" key="7">
    <source>
        <dbReference type="Google" id="ProtNLM"/>
    </source>
</evidence>
<keyword evidence="6" id="KW-1185">Reference proteome</keyword>
<gene>
    <name evidence="5" type="ORF">EC973_007445</name>
</gene>
<dbReference type="AlphaFoldDB" id="A0A8H7EKV3"/>
<sequence>MIARQIRNLPVDEAIKQLEFSPKRSAKKILHNLAFARKNAQDQKNMENLVIAQAWVGKGLSRKRARFHGRGQFGIMHDKKAHMKFILKEATPAEEGTKASKRNIRGWKETKKVWTPLVENRPIYNAKSFYNW</sequence>
<keyword evidence="3 4" id="KW-0687">Ribonucleoprotein</keyword>
<dbReference type="Gene3D" id="3.90.470.10">
    <property type="entry name" value="Ribosomal protein L22/L17"/>
    <property type="match status" value="1"/>
</dbReference>
<evidence type="ECO:0000256" key="2">
    <source>
        <dbReference type="ARBA" id="ARBA00022980"/>
    </source>
</evidence>
<evidence type="ECO:0000313" key="5">
    <source>
        <dbReference type="EMBL" id="KAF7720562.1"/>
    </source>
</evidence>
<organism evidence="5 6">
    <name type="scientific">Apophysomyces ossiformis</name>
    <dbReference type="NCBI Taxonomy" id="679940"/>
    <lineage>
        <taxon>Eukaryota</taxon>
        <taxon>Fungi</taxon>
        <taxon>Fungi incertae sedis</taxon>
        <taxon>Mucoromycota</taxon>
        <taxon>Mucoromycotina</taxon>
        <taxon>Mucoromycetes</taxon>
        <taxon>Mucorales</taxon>
        <taxon>Mucorineae</taxon>
        <taxon>Mucoraceae</taxon>
        <taxon>Apophysomyces</taxon>
    </lineage>
</organism>
<evidence type="ECO:0000256" key="1">
    <source>
        <dbReference type="ARBA" id="ARBA00009451"/>
    </source>
</evidence>
<dbReference type="GO" id="GO:0003735">
    <property type="term" value="F:structural constituent of ribosome"/>
    <property type="evidence" value="ECO:0007669"/>
    <property type="project" value="InterPro"/>
</dbReference>
<comment type="caution">
    <text evidence="5">The sequence shown here is derived from an EMBL/GenBank/DDBJ whole genome shotgun (WGS) entry which is preliminary data.</text>
</comment>
<dbReference type="Pfam" id="PF00237">
    <property type="entry name" value="Ribosomal_L22"/>
    <property type="match status" value="1"/>
</dbReference>
<dbReference type="PANTHER" id="PTHR13501:SF8">
    <property type="entry name" value="LARGE RIBOSOMAL SUBUNIT PROTEIN UL22M"/>
    <property type="match status" value="1"/>
</dbReference>
<reference evidence="5" key="1">
    <citation type="submission" date="2020-01" db="EMBL/GenBank/DDBJ databases">
        <title>Genome Sequencing of Three Apophysomyces-Like Fungal Strains Confirms a Novel Fungal Genus in the Mucoromycota with divergent Burkholderia-like Endosymbiotic Bacteria.</title>
        <authorList>
            <person name="Stajich J.E."/>
            <person name="Macias A.M."/>
            <person name="Carter-House D."/>
            <person name="Lovett B."/>
            <person name="Kasson L.R."/>
            <person name="Berry K."/>
            <person name="Grigoriev I."/>
            <person name="Chang Y."/>
            <person name="Spatafora J."/>
            <person name="Kasson M.T."/>
        </authorList>
    </citation>
    <scope>NUCLEOTIDE SEQUENCE</scope>
    <source>
        <strain evidence="5">NRRL A-21654</strain>
    </source>
</reference>
<dbReference type="EMBL" id="JABAYA010000549">
    <property type="protein sequence ID" value="KAF7720562.1"/>
    <property type="molecule type" value="Genomic_DNA"/>
</dbReference>
<accession>A0A8H7EKV3</accession>
<dbReference type="Proteomes" id="UP000605846">
    <property type="component" value="Unassembled WGS sequence"/>
</dbReference>
<evidence type="ECO:0000256" key="4">
    <source>
        <dbReference type="RuleBase" id="RU004005"/>
    </source>
</evidence>
<dbReference type="InterPro" id="IPR036394">
    <property type="entry name" value="Ribosomal_uL22_sf"/>
</dbReference>
<dbReference type="SUPFAM" id="SSF54843">
    <property type="entry name" value="Ribosomal protein L22"/>
    <property type="match status" value="1"/>
</dbReference>
<protein>
    <recommendedName>
        <fullName evidence="7">50S ribosomal protein L22</fullName>
    </recommendedName>
</protein>
<dbReference type="GO" id="GO:0005762">
    <property type="term" value="C:mitochondrial large ribosomal subunit"/>
    <property type="evidence" value="ECO:0007669"/>
    <property type="project" value="TreeGrafter"/>
</dbReference>
<dbReference type="InterPro" id="IPR047867">
    <property type="entry name" value="Ribosomal_uL22_bac/org-type"/>
</dbReference>
<name>A0A8H7EKV3_9FUNG</name>
<dbReference type="PANTHER" id="PTHR13501">
    <property type="entry name" value="CHLOROPLAST 50S RIBOSOMAL PROTEIN L22-RELATED"/>
    <property type="match status" value="1"/>
</dbReference>
<evidence type="ECO:0000256" key="3">
    <source>
        <dbReference type="ARBA" id="ARBA00023274"/>
    </source>
</evidence>
<dbReference type="InterPro" id="IPR001063">
    <property type="entry name" value="Ribosomal_uL22"/>
</dbReference>